<protein>
    <recommendedName>
        <fullName evidence="1">F-box domain-containing protein</fullName>
    </recommendedName>
</protein>
<dbReference type="Pfam" id="PF00646">
    <property type="entry name" value="F-box"/>
    <property type="match status" value="2"/>
</dbReference>
<dbReference type="SUPFAM" id="SSF81383">
    <property type="entry name" value="F-box domain"/>
    <property type="match status" value="2"/>
</dbReference>
<dbReference type="Pfam" id="PF08387">
    <property type="entry name" value="FBD"/>
    <property type="match status" value="2"/>
</dbReference>
<comment type="caution">
    <text evidence="2">The sequence shown here is derived from an EMBL/GenBank/DDBJ whole genome shotgun (WGS) entry which is preliminary data.</text>
</comment>
<organism evidence="2 3">
    <name type="scientific">Arachis hypogaea</name>
    <name type="common">Peanut</name>
    <dbReference type="NCBI Taxonomy" id="3818"/>
    <lineage>
        <taxon>Eukaryota</taxon>
        <taxon>Viridiplantae</taxon>
        <taxon>Streptophyta</taxon>
        <taxon>Embryophyta</taxon>
        <taxon>Tracheophyta</taxon>
        <taxon>Spermatophyta</taxon>
        <taxon>Magnoliopsida</taxon>
        <taxon>eudicotyledons</taxon>
        <taxon>Gunneridae</taxon>
        <taxon>Pentapetalae</taxon>
        <taxon>rosids</taxon>
        <taxon>fabids</taxon>
        <taxon>Fabales</taxon>
        <taxon>Fabaceae</taxon>
        <taxon>Papilionoideae</taxon>
        <taxon>50 kb inversion clade</taxon>
        <taxon>dalbergioids sensu lato</taxon>
        <taxon>Dalbergieae</taxon>
        <taxon>Pterocarpus clade</taxon>
        <taxon>Arachis</taxon>
    </lineage>
</organism>
<dbReference type="Proteomes" id="UP000289738">
    <property type="component" value="Chromosome B09"/>
</dbReference>
<keyword evidence="3" id="KW-1185">Reference proteome</keyword>
<sequence>MNMDRISLLPNSILCDILSYLPTKEAVSTSILSRRWRHVWKELQVLDIDDTTSRPGPGWEARFVSYVNAILARRNADFPIQKFRLSCYEYSESSLTILTWLDAVIGPYLQELYLCLDLVCEIDLPEAMLTSPSLKSLALKHGDYIDCYRRFPNVYLPSLKNLELDTLCVDPSKLLSGCPVLENLMLIVLNDPCGSYVYIPTIQMPRTLKSLIFEDNSTVDNGISHRVIDTPSLEYLYMKIIAKSKLQVSFSDFPNMVEAHLHIHHGRVEHVLWVPELLLALRETKLLALKHCATECLFNGVTSEFPEFPRLLNLELDVPCFNTDFLLNFLHNCHVLEGLVVHVLKSVVHCEYFHRIEFFVPAPPTMVSNCVTSHLKSFEFREYENSADEREFIEYLLQRGLVLKRVTIHLNSYLDQETKYDIVKELSAIPRGSTTCQLNFIDQNPVEHGMNSHSLYFLYCSLLKAATAAVKTQHHGPTALHSPAASSVDTKLTEGKRINMDRISCLPNYILCEILSYLPTKQAGSTSVLSRRWRHVWKDLQVIDIDDRHFRDEDPFDSYVNAILTQRNADYSIEKFRLNCETNSTDLILTWLDAVIWPPSPGTISQPSCKWKLPEAIFTCPLLKSLVLKREISLNCGREFPNVYLPSLKNLKLKLFIPYVHPNKLLSGCPVLENLTLFLANNTPDARNVYVPTIQMPRTLKSLTFEDDTIVLDEIYHRVIDTPSLEYLNIKITIPKNSELQVSFSSFPNMVEAHLDIDNARVEHGAWVPDLLRALRETKLLALRYYTTRCLFSAPAFEFPEFHRLVNLEVDVPCFNTNFMLNFLHNCHVLEGLVVGIWPGFDSYTMEYHGPTPPTMVPNCVTSHLKSVEFRAYEDTADEREFIVYLLQKGLVLKTVTISIEPDFDQETKYEFVRELYAELYAIPRGSTTCYGKLKTLHSDQLQNDFGCMDHNW</sequence>
<dbReference type="CDD" id="cd22160">
    <property type="entry name" value="F-box_AtFBL13-like"/>
    <property type="match status" value="2"/>
</dbReference>
<evidence type="ECO:0000259" key="1">
    <source>
        <dbReference type="PROSITE" id="PS50181"/>
    </source>
</evidence>
<dbReference type="InterPro" id="IPR055411">
    <property type="entry name" value="LRR_FXL15/At3g58940/PEG3-like"/>
</dbReference>
<dbReference type="Gene3D" id="1.20.1280.50">
    <property type="match status" value="2"/>
</dbReference>
<gene>
    <name evidence="2" type="ORF">Ahy_B09g094958</name>
</gene>
<dbReference type="PANTHER" id="PTHR31900:SF34">
    <property type="entry name" value="EMB|CAB62440.1-RELATED"/>
    <property type="match status" value="1"/>
</dbReference>
<dbReference type="InterPro" id="IPR036047">
    <property type="entry name" value="F-box-like_dom_sf"/>
</dbReference>
<feature type="domain" description="F-box" evidence="1">
    <location>
        <begin position="500"/>
        <end position="553"/>
    </location>
</feature>
<dbReference type="AlphaFoldDB" id="A0A444XCK7"/>
<evidence type="ECO:0000313" key="3">
    <source>
        <dbReference type="Proteomes" id="UP000289738"/>
    </source>
</evidence>
<name>A0A444XCK7_ARAHY</name>
<dbReference type="PANTHER" id="PTHR31900">
    <property type="entry name" value="F-BOX/RNI SUPERFAMILY PROTEIN-RELATED"/>
    <property type="match status" value="1"/>
</dbReference>
<evidence type="ECO:0000313" key="2">
    <source>
        <dbReference type="EMBL" id="RYQ87439.1"/>
    </source>
</evidence>
<dbReference type="SMART" id="SM00256">
    <property type="entry name" value="FBOX"/>
    <property type="match status" value="3"/>
</dbReference>
<dbReference type="InterPro" id="IPR050232">
    <property type="entry name" value="FBL13/AtMIF1-like"/>
</dbReference>
<dbReference type="InterPro" id="IPR001810">
    <property type="entry name" value="F-box_dom"/>
</dbReference>
<accession>A0A444XCK7</accession>
<proteinExistence type="predicted"/>
<dbReference type="EMBL" id="SDMP01000019">
    <property type="protein sequence ID" value="RYQ87439.1"/>
    <property type="molecule type" value="Genomic_DNA"/>
</dbReference>
<feature type="domain" description="F-box" evidence="1">
    <location>
        <begin position="3"/>
        <end position="39"/>
    </location>
</feature>
<reference evidence="2 3" key="1">
    <citation type="submission" date="2019-01" db="EMBL/GenBank/DDBJ databases">
        <title>Sequencing of cultivated peanut Arachis hypogaea provides insights into genome evolution and oil improvement.</title>
        <authorList>
            <person name="Chen X."/>
        </authorList>
    </citation>
    <scope>NUCLEOTIDE SEQUENCE [LARGE SCALE GENOMIC DNA]</scope>
    <source>
        <strain evidence="3">cv. Fuhuasheng</strain>
        <tissue evidence="2">Leaves</tissue>
    </source>
</reference>
<dbReference type="Pfam" id="PF24758">
    <property type="entry name" value="LRR_At5g56370"/>
    <property type="match status" value="2"/>
</dbReference>
<dbReference type="SMART" id="SM00579">
    <property type="entry name" value="FBD"/>
    <property type="match status" value="2"/>
</dbReference>
<dbReference type="InterPro" id="IPR006566">
    <property type="entry name" value="FBD"/>
</dbReference>
<dbReference type="PROSITE" id="PS50181">
    <property type="entry name" value="FBOX"/>
    <property type="match status" value="2"/>
</dbReference>
<dbReference type="SUPFAM" id="SSF52058">
    <property type="entry name" value="L domain-like"/>
    <property type="match status" value="2"/>
</dbReference>
<dbReference type="InterPro" id="IPR053781">
    <property type="entry name" value="F-box_AtFBL13-like"/>
</dbReference>